<protein>
    <submittedName>
        <fullName evidence="1">CRISPR-associated protein Csb1</fullName>
    </submittedName>
</protein>
<reference evidence="1 2" key="1">
    <citation type="submission" date="2017-09" db="EMBL/GenBank/DDBJ databases">
        <title>Sequencing the genomes of two abundant thermophiles in Great Basin hot springs: Thermocrinis jamiesonii and novel Chloroflexi Thermoflexus hugenholtzii.</title>
        <authorList>
            <person name="Hedlund B."/>
        </authorList>
    </citation>
    <scope>NUCLEOTIDE SEQUENCE [LARGE SCALE GENOMIC DNA]</scope>
    <source>
        <strain evidence="1 2">G233</strain>
    </source>
</reference>
<organism evidence="1 2">
    <name type="scientific">Tepidiforma thermophila (strain KCTC 52669 / CGMCC 1.13589 / G233)</name>
    <dbReference type="NCBI Taxonomy" id="2761530"/>
    <lineage>
        <taxon>Bacteria</taxon>
        <taxon>Bacillati</taxon>
        <taxon>Chloroflexota</taxon>
        <taxon>Tepidiformia</taxon>
        <taxon>Tepidiformales</taxon>
        <taxon>Tepidiformaceae</taxon>
        <taxon>Tepidiforma</taxon>
    </lineage>
</organism>
<sequence length="396" mass="43470">MHMADLDALYERLAAAVTLQNDDAAIRIRAEYEPQAGTGAKVFPPTYMESNGTRYHFERRWSPEGTPVEVVVLDSYQSQANRCEAALDRVADRLGLPRLLMRFTHDGVTIELSNLAAPHRSRDAYFLDSVVGGTPFLVTPMGKELDQASVDDLTPLLIHVPTDLVYGLWDSHLKNRDLALKLARSYTSEMIGWEPMRGKRAATKGDPLNLPGEDVVDRKAWRPFETETKKKKEQTGKEEKDKLNQLGHGMIPAAPNESIGGVAVRSISRLGVLSLIGLAQLRFRDEEINRAGRTALAALALAGDRLAFGGAGIHLRSGSDLVLRSESMEWVQRGARTEPLELTTDDALQLVDLARERLAAAGVQWSPEPVVLSPSGPLAEVIRNVLTARGLEDAEA</sequence>
<comment type="caution">
    <text evidence="1">The sequence shown here is derived from an EMBL/GenBank/DDBJ whole genome shotgun (WGS) entry which is preliminary data.</text>
</comment>
<accession>A0A2A9HDL2</accession>
<evidence type="ECO:0000313" key="1">
    <source>
        <dbReference type="EMBL" id="PFG73086.1"/>
    </source>
</evidence>
<dbReference type="Proteomes" id="UP000223071">
    <property type="component" value="Unassembled WGS sequence"/>
</dbReference>
<dbReference type="Pfam" id="PF09617">
    <property type="entry name" value="Cas_GSU0053"/>
    <property type="match status" value="1"/>
</dbReference>
<proteinExistence type="predicted"/>
<gene>
    <name evidence="1" type="ORF">A9A59_0279</name>
</gene>
<dbReference type="InterPro" id="IPR013403">
    <property type="entry name" value="CRISPR-assoc_prot_Csb1/Cas7u"/>
</dbReference>
<evidence type="ECO:0000313" key="2">
    <source>
        <dbReference type="Proteomes" id="UP000223071"/>
    </source>
</evidence>
<name>A0A2A9HDL2_TEPT2</name>
<keyword evidence="2" id="KW-1185">Reference proteome</keyword>
<dbReference type="EMBL" id="PDJQ01000001">
    <property type="protein sequence ID" value="PFG73086.1"/>
    <property type="molecule type" value="Genomic_DNA"/>
</dbReference>
<dbReference type="AlphaFoldDB" id="A0A2A9HDL2"/>
<dbReference type="NCBIfam" id="TIGR02570">
    <property type="entry name" value="cas7_GSU0053"/>
    <property type="match status" value="1"/>
</dbReference>